<evidence type="ECO:0000256" key="8">
    <source>
        <dbReference type="ARBA" id="ARBA00023054"/>
    </source>
</evidence>
<dbReference type="OrthoDB" id="10072614at2759"/>
<dbReference type="GO" id="GO:0005634">
    <property type="term" value="C:nucleus"/>
    <property type="evidence" value="ECO:0007669"/>
    <property type="project" value="UniProtKB-SubCell"/>
</dbReference>
<comment type="caution">
    <text evidence="14">The sequence shown here is derived from an EMBL/GenBank/DDBJ whole genome shotgun (WGS) entry which is preliminary data.</text>
</comment>
<comment type="similarity">
    <text evidence="3">Belongs to the SMC family. SMC6 subfamily.</text>
</comment>
<dbReference type="Pfam" id="PF13476">
    <property type="entry name" value="AAA_23"/>
    <property type="match status" value="1"/>
</dbReference>
<proteinExistence type="inferred from homology"/>
<dbReference type="GO" id="GO:0005524">
    <property type="term" value="F:ATP binding"/>
    <property type="evidence" value="ECO:0007669"/>
    <property type="project" value="UniProtKB-KW"/>
</dbReference>
<evidence type="ECO:0000313" key="14">
    <source>
        <dbReference type="EMBL" id="KAF6017582.1"/>
    </source>
</evidence>
<sequence length="582" mass="66168">MIAIYDYLCDYVELEVVLDDEKNKSTWFLIASKSKSTMGKRKLESSQSIVAKRRKNGVNHDKEVLPNAGIIQRVELRNFMNHAHLSFDFQPRVNIVTGFNGTGKSAILTGLVVGLGGKASSTSRGSQISGFIKDGKNVSDIKVVLNNGGPDAYQPDVYGDSIVVERKLSRSSNSGDYKIKTASMRLMSTKKSDLTRILDHFNIQVENPVAILNQETSKNFLYSKNPGEVYQFFTKATKLEQMKIGYDVARKEFKASMDVLKSKESVLPMMELELKQAQEKAAALESIDKIRSKLDKKECELAWAIVEYKENEHHLMNQRLIKLNNTRPKYEATVTKSQKTLMEKRQVTRTNGEAMKQVQQELAQQQKDKTSMQERIAELRASSQKDHSSLVKDRDEKLSKLTSKLHDLETKLANAKKEMNESTQALTTLREEKMEHASIVGDLERIKKDKQQKIGYLEKSRGNKFIRFGKYVPAFLEEINRLHKMGKFTKKPVGPIGAHICIKDMRYALGAERAISKSLMTSFYVNHKSDAALLNDVPSLKRGTMWNLTKLRHITLHSWISSWLTTTLFSTALLIRYQCITL</sequence>
<dbReference type="GO" id="GO:0035861">
    <property type="term" value="C:site of double-strand break"/>
    <property type="evidence" value="ECO:0007669"/>
    <property type="project" value="TreeGrafter"/>
</dbReference>
<keyword evidence="8 12" id="KW-0175">Coiled coil</keyword>
<keyword evidence="15" id="KW-1185">Reference proteome</keyword>
<organism evidence="14 15">
    <name type="scientific">Bugula neritina</name>
    <name type="common">Brown bryozoan</name>
    <name type="synonym">Sertularia neritina</name>
    <dbReference type="NCBI Taxonomy" id="10212"/>
    <lineage>
        <taxon>Eukaryota</taxon>
        <taxon>Metazoa</taxon>
        <taxon>Spiralia</taxon>
        <taxon>Lophotrochozoa</taxon>
        <taxon>Bryozoa</taxon>
        <taxon>Gymnolaemata</taxon>
        <taxon>Cheilostomatida</taxon>
        <taxon>Flustrina</taxon>
        <taxon>Buguloidea</taxon>
        <taxon>Bugulidae</taxon>
        <taxon>Bugula</taxon>
    </lineage>
</organism>
<evidence type="ECO:0000256" key="9">
    <source>
        <dbReference type="ARBA" id="ARBA00023172"/>
    </source>
</evidence>
<evidence type="ECO:0000256" key="12">
    <source>
        <dbReference type="SAM" id="Coils"/>
    </source>
</evidence>
<feature type="domain" description="Rad50/SbcC-type AAA" evidence="13">
    <location>
        <begin position="73"/>
        <end position="297"/>
    </location>
</feature>
<keyword evidence="11" id="KW-0539">Nucleus</keyword>
<dbReference type="InterPro" id="IPR038729">
    <property type="entry name" value="Rad50/SbcC_AAA"/>
</dbReference>
<evidence type="ECO:0000256" key="7">
    <source>
        <dbReference type="ARBA" id="ARBA00022840"/>
    </source>
</evidence>
<keyword evidence="10" id="KW-0234">DNA repair</keyword>
<evidence type="ECO:0000256" key="4">
    <source>
        <dbReference type="ARBA" id="ARBA00022454"/>
    </source>
</evidence>
<evidence type="ECO:0000256" key="1">
    <source>
        <dbReference type="ARBA" id="ARBA00004123"/>
    </source>
</evidence>
<dbReference type="GO" id="GO:0030915">
    <property type="term" value="C:Smc5-Smc6 complex"/>
    <property type="evidence" value="ECO:0007669"/>
    <property type="project" value="TreeGrafter"/>
</dbReference>
<keyword evidence="4" id="KW-0158">Chromosome</keyword>
<dbReference type="GO" id="GO:0016887">
    <property type="term" value="F:ATP hydrolysis activity"/>
    <property type="evidence" value="ECO:0007669"/>
    <property type="project" value="InterPro"/>
</dbReference>
<dbReference type="EMBL" id="VXIV02003376">
    <property type="protein sequence ID" value="KAF6017582.1"/>
    <property type="molecule type" value="Genomic_DNA"/>
</dbReference>
<evidence type="ECO:0000256" key="6">
    <source>
        <dbReference type="ARBA" id="ARBA00022763"/>
    </source>
</evidence>
<feature type="coiled-coil region" evidence="12">
    <location>
        <begin position="355"/>
        <end position="432"/>
    </location>
</feature>
<evidence type="ECO:0000313" key="15">
    <source>
        <dbReference type="Proteomes" id="UP000593567"/>
    </source>
</evidence>
<accession>A0A7J7IUH9</accession>
<evidence type="ECO:0000259" key="13">
    <source>
        <dbReference type="Pfam" id="PF13476"/>
    </source>
</evidence>
<gene>
    <name evidence="14" type="ORF">EB796_024114</name>
</gene>
<dbReference type="GO" id="GO:0000724">
    <property type="term" value="P:double-strand break repair via homologous recombination"/>
    <property type="evidence" value="ECO:0007669"/>
    <property type="project" value="TreeGrafter"/>
</dbReference>
<dbReference type="PANTHER" id="PTHR19306:SF6">
    <property type="entry name" value="STRUCTURAL MAINTENANCE OF CHROMOSOMES PROTEIN 6"/>
    <property type="match status" value="1"/>
</dbReference>
<dbReference type="Proteomes" id="UP000593567">
    <property type="component" value="Unassembled WGS sequence"/>
</dbReference>
<dbReference type="GO" id="GO:0003697">
    <property type="term" value="F:single-stranded DNA binding"/>
    <property type="evidence" value="ECO:0007669"/>
    <property type="project" value="TreeGrafter"/>
</dbReference>
<dbReference type="InterPro" id="IPR027417">
    <property type="entry name" value="P-loop_NTPase"/>
</dbReference>
<protein>
    <submittedName>
        <fullName evidence="14">SMC6</fullName>
    </submittedName>
</protein>
<evidence type="ECO:0000256" key="3">
    <source>
        <dbReference type="ARBA" id="ARBA00006793"/>
    </source>
</evidence>
<evidence type="ECO:0000256" key="11">
    <source>
        <dbReference type="ARBA" id="ARBA00023242"/>
    </source>
</evidence>
<keyword evidence="5" id="KW-0547">Nucleotide-binding</keyword>
<comment type="subcellular location">
    <subcellularLocation>
        <location evidence="2">Chromosome</location>
    </subcellularLocation>
    <subcellularLocation>
        <location evidence="1">Nucleus</location>
    </subcellularLocation>
</comment>
<dbReference type="AlphaFoldDB" id="A0A7J7IUH9"/>
<name>A0A7J7IUH9_BUGNE</name>
<dbReference type="Gene3D" id="3.40.50.300">
    <property type="entry name" value="P-loop containing nucleotide triphosphate hydrolases"/>
    <property type="match status" value="1"/>
</dbReference>
<keyword evidence="9" id="KW-0233">DNA recombination</keyword>
<dbReference type="SUPFAM" id="SSF52540">
    <property type="entry name" value="P-loop containing nucleoside triphosphate hydrolases"/>
    <property type="match status" value="1"/>
</dbReference>
<keyword evidence="6" id="KW-0227">DNA damage</keyword>
<dbReference type="GO" id="GO:0003684">
    <property type="term" value="F:damaged DNA binding"/>
    <property type="evidence" value="ECO:0007669"/>
    <property type="project" value="TreeGrafter"/>
</dbReference>
<evidence type="ECO:0000256" key="2">
    <source>
        <dbReference type="ARBA" id="ARBA00004286"/>
    </source>
</evidence>
<reference evidence="14" key="1">
    <citation type="submission" date="2020-06" db="EMBL/GenBank/DDBJ databases">
        <title>Draft genome of Bugula neritina, a colonial animal packing powerful symbionts and potential medicines.</title>
        <authorList>
            <person name="Rayko M."/>
        </authorList>
    </citation>
    <scope>NUCLEOTIDE SEQUENCE [LARGE SCALE GENOMIC DNA]</scope>
    <source>
        <strain evidence="14">Kwan_BN1</strain>
    </source>
</reference>
<evidence type="ECO:0000256" key="10">
    <source>
        <dbReference type="ARBA" id="ARBA00023204"/>
    </source>
</evidence>
<evidence type="ECO:0000256" key="5">
    <source>
        <dbReference type="ARBA" id="ARBA00022741"/>
    </source>
</evidence>
<dbReference type="PANTHER" id="PTHR19306">
    <property type="entry name" value="STRUCTURAL MAINTENANCE OF CHROMOSOMES 5,6 SMC5, SMC6"/>
    <property type="match status" value="1"/>
</dbReference>
<keyword evidence="7" id="KW-0067">ATP-binding</keyword>
<feature type="coiled-coil region" evidence="12">
    <location>
        <begin position="260"/>
        <end position="300"/>
    </location>
</feature>